<dbReference type="OrthoDB" id="5827375at2759"/>
<feature type="transmembrane region" description="Helical" evidence="1">
    <location>
        <begin position="115"/>
        <end position="135"/>
    </location>
</feature>
<protein>
    <recommendedName>
        <fullName evidence="4">Gustatory receptor</fullName>
    </recommendedName>
</protein>
<sequence>MKVLDVANAGDRICRYQKSVIDKHEEPQLCNLLGVRKLLIIAHVFGVHPFKGTTKHRTDQCCDKGTFLSKISILGAFFTFVNLLVVINHTQFDVIQYYLPMFAEGIFSEDATESFLQIVIFVVAFLTLITISLNVTDIHKVLHLVNTLQICTPYHQRIISGGKIFSILIFMIAYLCKVVAQIYTYVFSTKTSVTNTKSLTTFLDQYGPIEKVLVVIDAVYYNLIEFPVCQIPLLYLALIALGIGFAFKENADRFEEVTPMTEQSLKRYHEGLNKLSEILCMCDKSFNKLLLLTVFSALVQIIFRTYLFCRTVINPNSDFIFVLLNTSNLLISNVVWTFGFVLGTCVYVNETSRIGIFKITSELVDDKLKSLKDQVYYKLMDYSWGFTIGKFARIERPLILTMVSLIFTIVVVWLQFSMTNNTSSST</sequence>
<feature type="transmembrane region" description="Helical" evidence="1">
    <location>
        <begin position="164"/>
        <end position="186"/>
    </location>
</feature>
<proteinExistence type="predicted"/>
<feature type="transmembrane region" description="Helical" evidence="1">
    <location>
        <begin position="289"/>
        <end position="307"/>
    </location>
</feature>
<feature type="transmembrane region" description="Helical" evidence="1">
    <location>
        <begin position="398"/>
        <end position="416"/>
    </location>
</feature>
<gene>
    <name evidence="2" type="ORF">L596_013918</name>
</gene>
<keyword evidence="1" id="KW-1133">Transmembrane helix</keyword>
<evidence type="ECO:0008006" key="4">
    <source>
        <dbReference type="Google" id="ProtNLM"/>
    </source>
</evidence>
<reference evidence="2 3" key="2">
    <citation type="journal article" date="2019" name="G3 (Bethesda)">
        <title>Hybrid Assembly of the Genome of the Entomopathogenic Nematode Steinernema carpocapsae Identifies the X-Chromosome.</title>
        <authorList>
            <person name="Serra L."/>
            <person name="Macchietto M."/>
            <person name="Macias-Munoz A."/>
            <person name="McGill C.J."/>
            <person name="Rodriguez I.M."/>
            <person name="Rodriguez B."/>
            <person name="Murad R."/>
            <person name="Mortazavi A."/>
        </authorList>
    </citation>
    <scope>NUCLEOTIDE SEQUENCE [LARGE SCALE GENOMIC DNA]</scope>
    <source>
        <strain evidence="2 3">ALL</strain>
    </source>
</reference>
<dbReference type="Proteomes" id="UP000298663">
    <property type="component" value="Unassembled WGS sequence"/>
</dbReference>
<keyword evidence="3" id="KW-1185">Reference proteome</keyword>
<dbReference type="EMBL" id="AZBU02000003">
    <property type="protein sequence ID" value="TKR89878.1"/>
    <property type="molecule type" value="Genomic_DNA"/>
</dbReference>
<dbReference type="AlphaFoldDB" id="A0A4U5P1M2"/>
<feature type="transmembrane region" description="Helical" evidence="1">
    <location>
        <begin position="230"/>
        <end position="247"/>
    </location>
</feature>
<feature type="transmembrane region" description="Helical" evidence="1">
    <location>
        <begin position="319"/>
        <end position="348"/>
    </location>
</feature>
<evidence type="ECO:0000313" key="2">
    <source>
        <dbReference type="EMBL" id="TKR89878.1"/>
    </source>
</evidence>
<keyword evidence="1" id="KW-0472">Membrane</keyword>
<evidence type="ECO:0000256" key="1">
    <source>
        <dbReference type="SAM" id="Phobius"/>
    </source>
</evidence>
<keyword evidence="1" id="KW-0812">Transmembrane</keyword>
<reference evidence="2 3" key="1">
    <citation type="journal article" date="2015" name="Genome Biol.">
        <title>Comparative genomics of Steinernema reveals deeply conserved gene regulatory networks.</title>
        <authorList>
            <person name="Dillman A.R."/>
            <person name="Macchietto M."/>
            <person name="Porter C.F."/>
            <person name="Rogers A."/>
            <person name="Williams B."/>
            <person name="Antoshechkin I."/>
            <person name="Lee M.M."/>
            <person name="Goodwin Z."/>
            <person name="Lu X."/>
            <person name="Lewis E.E."/>
            <person name="Goodrich-Blair H."/>
            <person name="Stock S.P."/>
            <person name="Adams B.J."/>
            <person name="Sternberg P.W."/>
            <person name="Mortazavi A."/>
        </authorList>
    </citation>
    <scope>NUCLEOTIDE SEQUENCE [LARGE SCALE GENOMIC DNA]</scope>
    <source>
        <strain evidence="2 3">ALL</strain>
    </source>
</reference>
<organism evidence="2 3">
    <name type="scientific">Steinernema carpocapsae</name>
    <name type="common">Entomopathogenic nematode</name>
    <dbReference type="NCBI Taxonomy" id="34508"/>
    <lineage>
        <taxon>Eukaryota</taxon>
        <taxon>Metazoa</taxon>
        <taxon>Ecdysozoa</taxon>
        <taxon>Nematoda</taxon>
        <taxon>Chromadorea</taxon>
        <taxon>Rhabditida</taxon>
        <taxon>Tylenchina</taxon>
        <taxon>Panagrolaimomorpha</taxon>
        <taxon>Strongyloidoidea</taxon>
        <taxon>Steinernematidae</taxon>
        <taxon>Steinernema</taxon>
    </lineage>
</organism>
<comment type="caution">
    <text evidence="2">The sequence shown here is derived from an EMBL/GenBank/DDBJ whole genome shotgun (WGS) entry which is preliminary data.</text>
</comment>
<feature type="transmembrane region" description="Helical" evidence="1">
    <location>
        <begin position="67"/>
        <end position="87"/>
    </location>
</feature>
<evidence type="ECO:0000313" key="3">
    <source>
        <dbReference type="Proteomes" id="UP000298663"/>
    </source>
</evidence>
<accession>A0A4U5P1M2</accession>
<name>A0A4U5P1M2_STECR</name>